<evidence type="ECO:0000256" key="2">
    <source>
        <dbReference type="ARBA" id="ARBA00023002"/>
    </source>
</evidence>
<keyword evidence="2 3" id="KW-0560">Oxidoreductase</keyword>
<comment type="function">
    <text evidence="3">Catalyzes the formation of sulfite from phosphoadenosine 5'-phosphosulfate (PAPS) using thioredoxin as an electron donor.</text>
</comment>
<dbReference type="PANTHER" id="PTHR46509">
    <property type="entry name" value="PHOSPHOADENOSINE PHOSPHOSULFATE REDUCTASE"/>
    <property type="match status" value="1"/>
</dbReference>
<dbReference type="InterPro" id="IPR002500">
    <property type="entry name" value="PAPS_reduct_dom"/>
</dbReference>
<dbReference type="KEGG" id="samy:DB32_003824"/>
<dbReference type="STRING" id="927083.DB32_003824"/>
<dbReference type="NCBIfam" id="TIGR02057">
    <property type="entry name" value="PAPS_reductase"/>
    <property type="match status" value="1"/>
</dbReference>
<dbReference type="UniPathway" id="UPA00140">
    <property type="reaction ID" value="UER00206"/>
</dbReference>
<reference evidence="5 6" key="1">
    <citation type="submission" date="2015-03" db="EMBL/GenBank/DDBJ databases">
        <title>Genome assembly of Sandaracinus amylolyticus DSM 53668.</title>
        <authorList>
            <person name="Sharma G."/>
            <person name="Subramanian S."/>
        </authorList>
    </citation>
    <scope>NUCLEOTIDE SEQUENCE [LARGE SCALE GENOMIC DNA]</scope>
    <source>
        <strain evidence="5 6">DSM 53668</strain>
    </source>
</reference>
<dbReference type="EMBL" id="CP011125">
    <property type="protein sequence ID" value="AKF06675.1"/>
    <property type="molecule type" value="Genomic_DNA"/>
</dbReference>
<dbReference type="GO" id="GO:0070814">
    <property type="term" value="P:hydrogen sulfide biosynthetic process"/>
    <property type="evidence" value="ECO:0007669"/>
    <property type="project" value="UniProtKB-UniRule"/>
</dbReference>
<dbReference type="NCBIfam" id="TIGR00434">
    <property type="entry name" value="cysH"/>
    <property type="match status" value="1"/>
</dbReference>
<dbReference type="PIRSF" id="PIRSF000857">
    <property type="entry name" value="PAPS_reductase"/>
    <property type="match status" value="1"/>
</dbReference>
<evidence type="ECO:0000259" key="4">
    <source>
        <dbReference type="Pfam" id="PF01507"/>
    </source>
</evidence>
<dbReference type="PANTHER" id="PTHR46509:SF1">
    <property type="entry name" value="PHOSPHOADENOSINE PHOSPHOSULFATE REDUCTASE"/>
    <property type="match status" value="1"/>
</dbReference>
<name>A0A0F6W3Q9_9BACT</name>
<dbReference type="InterPro" id="IPR004511">
    <property type="entry name" value="PAPS/APS_Rdtase"/>
</dbReference>
<gene>
    <name evidence="3" type="primary">cysH</name>
    <name evidence="5" type="ORF">DB32_003824</name>
</gene>
<dbReference type="CDD" id="cd23945">
    <property type="entry name" value="PAPS_reductase"/>
    <property type="match status" value="1"/>
</dbReference>
<dbReference type="Gene3D" id="3.40.50.620">
    <property type="entry name" value="HUPs"/>
    <property type="match status" value="1"/>
</dbReference>
<evidence type="ECO:0000313" key="5">
    <source>
        <dbReference type="EMBL" id="AKF06675.1"/>
    </source>
</evidence>
<sequence length="258" mass="29042">MREALRLVPSPSPEGATALDLDAVNARFEGASAEDVIAWGLETFGESMIMSSSFGAESALMLHLVTRVAPRIPVVFLDTGYLFPETYQFAEELAQRFDLNLKVYSPKLTAARMEALHGRLWDGTEEEIARYGRITKVEPMDRAISELGARAWVAGLRRSQTEFRSSLRHVELQDGTYKIHPILTWSRDDVKRYMVEHDLPYHPLFHYGYRSIGDVHSTSPTTLDQDERDGRYLGSKKECGIHLPRTPEADASLKSSGL</sequence>
<proteinExistence type="inferred from homology"/>
<comment type="pathway">
    <text evidence="3">Sulfur metabolism; hydrogen sulfide biosynthesis; sulfite from sulfate: step 3/3.</text>
</comment>
<evidence type="ECO:0000256" key="3">
    <source>
        <dbReference type="HAMAP-Rule" id="MF_00063"/>
    </source>
</evidence>
<dbReference type="EC" id="1.8.4.8" evidence="3"/>
<feature type="domain" description="Phosphoadenosine phosphosulphate reductase" evidence="4">
    <location>
        <begin position="48"/>
        <end position="220"/>
    </location>
</feature>
<dbReference type="GO" id="GO:0004604">
    <property type="term" value="F:phosphoadenylyl-sulfate reductase (thioredoxin) activity"/>
    <property type="evidence" value="ECO:0007669"/>
    <property type="project" value="UniProtKB-UniRule"/>
</dbReference>
<dbReference type="RefSeq" id="WP_053233823.1">
    <property type="nucleotide sequence ID" value="NZ_CP011125.1"/>
</dbReference>
<dbReference type="InterPro" id="IPR011800">
    <property type="entry name" value="PAPS_reductase_CysH"/>
</dbReference>
<dbReference type="HAMAP" id="MF_00063">
    <property type="entry name" value="CysH"/>
    <property type="match status" value="1"/>
</dbReference>
<dbReference type="AlphaFoldDB" id="A0A0F6W3Q9"/>
<protein>
    <recommendedName>
        <fullName evidence="3">Phosphoadenosine 5'-phosphosulfate reductase</fullName>
        <shortName evidence="3">PAPS reductase</shortName>
        <ecNumber evidence="3">1.8.4.8</ecNumber>
    </recommendedName>
    <alternativeName>
        <fullName evidence="3">3'-phosphoadenylylsulfate reductase</fullName>
    </alternativeName>
    <alternativeName>
        <fullName evidence="3">PAPS reductase, thioredoxin dependent</fullName>
    </alternativeName>
    <alternativeName>
        <fullName evidence="3">PAPS sulfotransferase</fullName>
    </alternativeName>
    <alternativeName>
        <fullName evidence="3">PAdoPS reductase</fullName>
    </alternativeName>
</protein>
<comment type="catalytic activity">
    <reaction evidence="3">
        <text>[thioredoxin]-disulfide + sulfite + adenosine 3',5'-bisphosphate + 2 H(+) = [thioredoxin]-dithiol + 3'-phosphoadenylyl sulfate</text>
        <dbReference type="Rhea" id="RHEA:11724"/>
        <dbReference type="Rhea" id="RHEA-COMP:10698"/>
        <dbReference type="Rhea" id="RHEA-COMP:10700"/>
        <dbReference type="ChEBI" id="CHEBI:15378"/>
        <dbReference type="ChEBI" id="CHEBI:17359"/>
        <dbReference type="ChEBI" id="CHEBI:29950"/>
        <dbReference type="ChEBI" id="CHEBI:50058"/>
        <dbReference type="ChEBI" id="CHEBI:58339"/>
        <dbReference type="ChEBI" id="CHEBI:58343"/>
        <dbReference type="EC" id="1.8.4.8"/>
    </reaction>
</comment>
<dbReference type="NCBIfam" id="NF002537">
    <property type="entry name" value="PRK02090.1"/>
    <property type="match status" value="1"/>
</dbReference>
<dbReference type="GO" id="GO:0005737">
    <property type="term" value="C:cytoplasm"/>
    <property type="evidence" value="ECO:0007669"/>
    <property type="project" value="UniProtKB-SubCell"/>
</dbReference>
<evidence type="ECO:0000313" key="6">
    <source>
        <dbReference type="Proteomes" id="UP000034883"/>
    </source>
</evidence>
<dbReference type="GO" id="GO:0019379">
    <property type="term" value="P:sulfate assimilation, phosphoadenylyl sulfate reduction by phosphoadenylyl-sulfate reductase (thioredoxin)"/>
    <property type="evidence" value="ECO:0007669"/>
    <property type="project" value="UniProtKB-UniRule"/>
</dbReference>
<dbReference type="OrthoDB" id="9794018at2"/>
<organism evidence="5 6">
    <name type="scientific">Sandaracinus amylolyticus</name>
    <dbReference type="NCBI Taxonomy" id="927083"/>
    <lineage>
        <taxon>Bacteria</taxon>
        <taxon>Pseudomonadati</taxon>
        <taxon>Myxococcota</taxon>
        <taxon>Polyangia</taxon>
        <taxon>Polyangiales</taxon>
        <taxon>Sandaracinaceae</taxon>
        <taxon>Sandaracinus</taxon>
    </lineage>
</organism>
<evidence type="ECO:0000256" key="1">
    <source>
        <dbReference type="ARBA" id="ARBA00009732"/>
    </source>
</evidence>
<dbReference type="Pfam" id="PF01507">
    <property type="entry name" value="PAPS_reduct"/>
    <property type="match status" value="1"/>
</dbReference>
<comment type="caution">
    <text evidence="3">Lacks conserved residue(s) required for the propagation of feature annotation.</text>
</comment>
<dbReference type="InterPro" id="IPR014729">
    <property type="entry name" value="Rossmann-like_a/b/a_fold"/>
</dbReference>
<comment type="similarity">
    <text evidence="1 3">Belongs to the PAPS reductase family. CysH subfamily.</text>
</comment>
<keyword evidence="3" id="KW-0963">Cytoplasm</keyword>
<feature type="active site" description="Nucleophile; cysteine thiosulfonate intermediate" evidence="3">
    <location>
        <position position="239"/>
    </location>
</feature>
<comment type="subcellular location">
    <subcellularLocation>
        <location evidence="3">Cytoplasm</location>
    </subcellularLocation>
</comment>
<keyword evidence="6" id="KW-1185">Reference proteome</keyword>
<accession>A0A0F6W3Q9</accession>
<dbReference type="Proteomes" id="UP000034883">
    <property type="component" value="Chromosome"/>
</dbReference>
<dbReference type="SUPFAM" id="SSF52402">
    <property type="entry name" value="Adenine nucleotide alpha hydrolases-like"/>
    <property type="match status" value="1"/>
</dbReference>